<sequence>MRFDATKKPEATVTHKMLMKLNQKTIEQMKILFTSAHAVAKHGRPFSDFQWLCSLDEAKGLKVGTAYRNDKSCQDFMKAIATNQRNITLSLIEKAQFWSMVSDGSTDKITSPVTSNAGSQVSNPDSPAILISTNLVPILDASTKQIYRLFLEKKQTTPTAKFKILNRIVFTNEKLFRFGMADLPSCTFCQTEIESIEHLLFSCRVSCSFWKHVLSWLRDYKISVKKEEDVIFGKFDIAEDFPLFNHILLLGQGVFTISNSILPGKRDKLNNHFRKWEKLISVLGITSTLKQDYVDFIESHVLANLLHTEADPELYHLVATYQKHNHSKTCRKYHNIPCRFHFGQFFTRTVVAEPLSEELDEEMKCNMLDKRNKILTLVNEQIDKVLN</sequence>
<evidence type="ECO:0000259" key="1">
    <source>
        <dbReference type="Pfam" id="PF13966"/>
    </source>
</evidence>
<dbReference type="OrthoDB" id="5952815at2759"/>
<evidence type="ECO:0000313" key="2">
    <source>
        <dbReference type="EMBL" id="RMX57606.1"/>
    </source>
</evidence>
<dbReference type="InterPro" id="IPR026960">
    <property type="entry name" value="RVT-Znf"/>
</dbReference>
<dbReference type="AlphaFoldDB" id="A0A3M6UV87"/>
<comment type="caution">
    <text evidence="2">The sequence shown here is derived from an EMBL/GenBank/DDBJ whole genome shotgun (WGS) entry which is preliminary data.</text>
</comment>
<keyword evidence="3" id="KW-1185">Reference proteome</keyword>
<name>A0A3M6UV87_POCDA</name>
<accession>A0A3M6UV87</accession>
<proteinExistence type="predicted"/>
<organism evidence="2 3">
    <name type="scientific">Pocillopora damicornis</name>
    <name type="common">Cauliflower coral</name>
    <name type="synonym">Millepora damicornis</name>
    <dbReference type="NCBI Taxonomy" id="46731"/>
    <lineage>
        <taxon>Eukaryota</taxon>
        <taxon>Metazoa</taxon>
        <taxon>Cnidaria</taxon>
        <taxon>Anthozoa</taxon>
        <taxon>Hexacorallia</taxon>
        <taxon>Scleractinia</taxon>
        <taxon>Astrocoeniina</taxon>
        <taxon>Pocilloporidae</taxon>
        <taxon>Pocillopora</taxon>
    </lineage>
</organism>
<dbReference type="Pfam" id="PF13966">
    <property type="entry name" value="zf-RVT"/>
    <property type="match status" value="1"/>
</dbReference>
<dbReference type="Proteomes" id="UP000275408">
    <property type="component" value="Unassembled WGS sequence"/>
</dbReference>
<dbReference type="EMBL" id="RCHS01000628">
    <property type="protein sequence ID" value="RMX57606.1"/>
    <property type="molecule type" value="Genomic_DNA"/>
</dbReference>
<protein>
    <recommendedName>
        <fullName evidence="1">Reverse transcriptase zinc-binding domain-containing protein</fullName>
    </recommendedName>
</protein>
<feature type="domain" description="Reverse transcriptase zinc-binding" evidence="1">
    <location>
        <begin position="163"/>
        <end position="210"/>
    </location>
</feature>
<reference evidence="2 3" key="1">
    <citation type="journal article" date="2018" name="Sci. Rep.">
        <title>Comparative analysis of the Pocillopora damicornis genome highlights role of immune system in coral evolution.</title>
        <authorList>
            <person name="Cunning R."/>
            <person name="Bay R.A."/>
            <person name="Gillette P."/>
            <person name="Baker A.C."/>
            <person name="Traylor-Knowles N."/>
        </authorList>
    </citation>
    <scope>NUCLEOTIDE SEQUENCE [LARGE SCALE GENOMIC DNA]</scope>
    <source>
        <strain evidence="2">RSMAS</strain>
        <tissue evidence="2">Whole animal</tissue>
    </source>
</reference>
<dbReference type="PANTHER" id="PTHR46880:SF9">
    <property type="entry name" value="ZINC FINGER PROTEIN 862"/>
    <property type="match status" value="1"/>
</dbReference>
<evidence type="ECO:0000313" key="3">
    <source>
        <dbReference type="Proteomes" id="UP000275408"/>
    </source>
</evidence>
<gene>
    <name evidence="2" type="ORF">pdam_00015747</name>
</gene>
<dbReference type="PANTHER" id="PTHR46880">
    <property type="entry name" value="RAS-ASSOCIATING DOMAIN-CONTAINING PROTEIN"/>
    <property type="match status" value="1"/>
</dbReference>